<protein>
    <submittedName>
        <fullName evidence="1">Uncharacterized protein</fullName>
    </submittedName>
</protein>
<dbReference type="KEGG" id="spri:SPRI_1466"/>
<reference evidence="1 2" key="1">
    <citation type="submission" date="2015-08" db="EMBL/GenBank/DDBJ databases">
        <title>Genome sequence of the pristinamycin over-producing bacterium Streptomyces pristinaespiralis HCCB10218.</title>
        <authorList>
            <person name="Tian J."/>
            <person name="Yang J."/>
            <person name="Li L."/>
            <person name="Ruan L."/>
            <person name="Wei W."/>
            <person name="Zheng G."/>
            <person name="Wei Z."/>
            <person name="Yang S."/>
            <person name="Ge M."/>
            <person name="Jiang W."/>
            <person name="Lu Y."/>
        </authorList>
    </citation>
    <scope>NUCLEOTIDE SEQUENCE [LARGE SCALE GENOMIC DNA]</scope>
    <source>
        <strain evidence="1 2">HCCB 10218</strain>
    </source>
</reference>
<proteinExistence type="predicted"/>
<organism evidence="1">
    <name type="scientific">Streptomyces pristinaespiralis</name>
    <dbReference type="NCBI Taxonomy" id="38300"/>
    <lineage>
        <taxon>Bacteria</taxon>
        <taxon>Bacillati</taxon>
        <taxon>Actinomycetota</taxon>
        <taxon>Actinomycetes</taxon>
        <taxon>Kitasatosporales</taxon>
        <taxon>Streptomycetaceae</taxon>
        <taxon>Streptomyces</taxon>
    </lineage>
</organism>
<evidence type="ECO:0000313" key="1">
    <source>
        <dbReference type="EMBL" id="ALC19772.1"/>
    </source>
</evidence>
<evidence type="ECO:0000313" key="2">
    <source>
        <dbReference type="Proteomes" id="UP000060513"/>
    </source>
</evidence>
<dbReference type="EMBL" id="CP011340">
    <property type="protein sequence ID" value="ALC19772.1"/>
    <property type="molecule type" value="Genomic_DNA"/>
</dbReference>
<dbReference type="PATRIC" id="fig|38300.4.peg.1565"/>
<dbReference type="AlphaFoldDB" id="A0A0M4DCC7"/>
<dbReference type="Proteomes" id="UP000060513">
    <property type="component" value="Chromosome"/>
</dbReference>
<accession>A0A0M4DCC7</accession>
<sequence>MIDEVRLERIRLDLHAKLGEPDVKTTPKET</sequence>
<gene>
    <name evidence="1" type="ORF">SPRI_1466</name>
</gene>
<name>A0A0M4DCC7_STRPR</name>